<dbReference type="PANTHER" id="PTHR33327:SF3">
    <property type="entry name" value="RNA-DIRECTED DNA POLYMERASE"/>
    <property type="match status" value="1"/>
</dbReference>
<dbReference type="Proteomes" id="UP000886998">
    <property type="component" value="Unassembled WGS sequence"/>
</dbReference>
<sequence length="153" mass="17469">MSISNNLPLRREVLLAITESKTKFSYIIANLHPKAATIIRNAIMNPDFVEPYETARAELIKRSGELSYQQIRKLLLGDRRPSELLRVMRRREESHRVPDELMLELLQQHLPTRVQSILAAISLLALEKTADSSRLSKGGDVNCGKCLFSFLRQ</sequence>
<evidence type="ECO:0000313" key="3">
    <source>
        <dbReference type="Proteomes" id="UP000886998"/>
    </source>
</evidence>
<feature type="domain" description="DUF7041" evidence="1">
    <location>
        <begin position="16"/>
        <end position="75"/>
    </location>
</feature>
<dbReference type="InterPro" id="IPR055469">
    <property type="entry name" value="DUF7041"/>
</dbReference>
<proteinExistence type="predicted"/>
<accession>A0A8X6X8M7</accession>
<organism evidence="2 3">
    <name type="scientific">Trichonephila inaurata madagascariensis</name>
    <dbReference type="NCBI Taxonomy" id="2747483"/>
    <lineage>
        <taxon>Eukaryota</taxon>
        <taxon>Metazoa</taxon>
        <taxon>Ecdysozoa</taxon>
        <taxon>Arthropoda</taxon>
        <taxon>Chelicerata</taxon>
        <taxon>Arachnida</taxon>
        <taxon>Araneae</taxon>
        <taxon>Araneomorphae</taxon>
        <taxon>Entelegynae</taxon>
        <taxon>Araneoidea</taxon>
        <taxon>Nephilidae</taxon>
        <taxon>Trichonephila</taxon>
        <taxon>Trichonephila inaurata</taxon>
    </lineage>
</organism>
<name>A0A8X6X8M7_9ARAC</name>
<gene>
    <name evidence="2" type="primary">Tf2-6_59</name>
    <name evidence="2" type="ORF">TNIN_163521</name>
</gene>
<evidence type="ECO:0000313" key="2">
    <source>
        <dbReference type="EMBL" id="GFY48246.1"/>
    </source>
</evidence>
<keyword evidence="3" id="KW-1185">Reference proteome</keyword>
<dbReference type="PANTHER" id="PTHR33327">
    <property type="entry name" value="ENDONUCLEASE"/>
    <property type="match status" value="1"/>
</dbReference>
<dbReference type="Pfam" id="PF23055">
    <property type="entry name" value="DUF7041"/>
    <property type="match status" value="1"/>
</dbReference>
<comment type="caution">
    <text evidence="2">The sequence shown here is derived from an EMBL/GenBank/DDBJ whole genome shotgun (WGS) entry which is preliminary data.</text>
</comment>
<evidence type="ECO:0000259" key="1">
    <source>
        <dbReference type="Pfam" id="PF23055"/>
    </source>
</evidence>
<reference evidence="2" key="1">
    <citation type="submission" date="2020-08" db="EMBL/GenBank/DDBJ databases">
        <title>Multicomponent nature underlies the extraordinary mechanical properties of spider dragline silk.</title>
        <authorList>
            <person name="Kono N."/>
            <person name="Nakamura H."/>
            <person name="Mori M."/>
            <person name="Yoshida Y."/>
            <person name="Ohtoshi R."/>
            <person name="Malay A.D."/>
            <person name="Moran D.A.P."/>
            <person name="Tomita M."/>
            <person name="Numata K."/>
            <person name="Arakawa K."/>
        </authorList>
    </citation>
    <scope>NUCLEOTIDE SEQUENCE</scope>
</reference>
<protein>
    <submittedName>
        <fullName evidence="2">Transposon Tf2-6 polyprotein</fullName>
    </submittedName>
</protein>
<dbReference type="EMBL" id="BMAV01006361">
    <property type="protein sequence ID" value="GFY48246.1"/>
    <property type="molecule type" value="Genomic_DNA"/>
</dbReference>
<dbReference type="AlphaFoldDB" id="A0A8X6X8M7"/>